<protein>
    <submittedName>
        <fullName evidence="6">cAMP-binding protein</fullName>
    </submittedName>
</protein>
<dbReference type="InterPro" id="IPR000595">
    <property type="entry name" value="cNMP-bd_dom"/>
</dbReference>
<dbReference type="InterPro" id="IPR036390">
    <property type="entry name" value="WH_DNA-bd_sf"/>
</dbReference>
<keyword evidence="1" id="KW-0805">Transcription regulation</keyword>
<keyword evidence="7" id="KW-1185">Reference proteome</keyword>
<dbReference type="PANTHER" id="PTHR24567">
    <property type="entry name" value="CRP FAMILY TRANSCRIPTIONAL REGULATORY PROTEIN"/>
    <property type="match status" value="1"/>
</dbReference>
<dbReference type="SMART" id="SM00100">
    <property type="entry name" value="cNMP"/>
    <property type="match status" value="1"/>
</dbReference>
<dbReference type="SUPFAM" id="SSF46785">
    <property type="entry name" value="Winged helix' DNA-binding domain"/>
    <property type="match status" value="1"/>
</dbReference>
<evidence type="ECO:0000256" key="1">
    <source>
        <dbReference type="ARBA" id="ARBA00023015"/>
    </source>
</evidence>
<name>A0A2S9IEH1_9GAMM</name>
<sequence>MLQPEGDVITLSEQELLAILSTSSWFNELPDYLIAKIVELSSIRNYEDGDVIHYQGDTSRGLYAVLSGAVKVSSLGADGKECVFRYLAPGSWFGEIGMLDKSARTHDARVINNTLLLVLSSRDVQTLLNLYPIFYKFLALLLCRVVRNAFTMLNDTTLLSVSARLAKRLISLAEAYGEPHERGILIGLYLTQDDMATIINTTRQTINKRLVDWQKLGWIDAKYGKILIMNSEALKQLYLDE</sequence>
<reference evidence="6 7" key="1">
    <citation type="submission" date="2017-10" db="EMBL/GenBank/DDBJ databases">
        <title>Draft genome of two endophytic bacteria isolated from 'guarana' Paullinia cupana (Mart.) Ducke.</title>
        <authorList>
            <person name="Siqueira K.A."/>
            <person name="Liotti R.G."/>
            <person name="Mendes T.A."/>
            <person name="Soares M.A."/>
        </authorList>
    </citation>
    <scope>NUCLEOTIDE SEQUENCE [LARGE SCALE GENOMIC DNA]</scope>
    <source>
        <strain evidence="6 7">342</strain>
    </source>
</reference>
<evidence type="ECO:0000259" key="4">
    <source>
        <dbReference type="PROSITE" id="PS50042"/>
    </source>
</evidence>
<dbReference type="Pfam" id="PF00027">
    <property type="entry name" value="cNMP_binding"/>
    <property type="match status" value="1"/>
</dbReference>
<evidence type="ECO:0000256" key="2">
    <source>
        <dbReference type="ARBA" id="ARBA00023125"/>
    </source>
</evidence>
<comment type="caution">
    <text evidence="6">The sequence shown here is derived from an EMBL/GenBank/DDBJ whole genome shotgun (WGS) entry which is preliminary data.</text>
</comment>
<dbReference type="GO" id="GO:0003677">
    <property type="term" value="F:DNA binding"/>
    <property type="evidence" value="ECO:0007669"/>
    <property type="project" value="UniProtKB-KW"/>
</dbReference>
<accession>A0A2S9IEH1</accession>
<dbReference type="GO" id="GO:0003700">
    <property type="term" value="F:DNA-binding transcription factor activity"/>
    <property type="evidence" value="ECO:0007669"/>
    <property type="project" value="TreeGrafter"/>
</dbReference>
<feature type="domain" description="HTH crp-type" evidence="5">
    <location>
        <begin position="159"/>
        <end position="232"/>
    </location>
</feature>
<dbReference type="CDD" id="cd00038">
    <property type="entry name" value="CAP_ED"/>
    <property type="match status" value="1"/>
</dbReference>
<dbReference type="SUPFAM" id="SSF51206">
    <property type="entry name" value="cAMP-binding domain-like"/>
    <property type="match status" value="1"/>
</dbReference>
<dbReference type="EMBL" id="PDET01000004">
    <property type="protein sequence ID" value="PRD16195.1"/>
    <property type="molecule type" value="Genomic_DNA"/>
</dbReference>
<dbReference type="SMART" id="SM00419">
    <property type="entry name" value="HTH_CRP"/>
    <property type="match status" value="1"/>
</dbReference>
<gene>
    <name evidence="6" type="ORF">CQW29_08230</name>
</gene>
<dbReference type="InterPro" id="IPR036388">
    <property type="entry name" value="WH-like_DNA-bd_sf"/>
</dbReference>
<dbReference type="InterPro" id="IPR014710">
    <property type="entry name" value="RmlC-like_jellyroll"/>
</dbReference>
<keyword evidence="2" id="KW-0238">DNA-binding</keyword>
<dbReference type="Gene3D" id="2.60.120.10">
    <property type="entry name" value="Jelly Rolls"/>
    <property type="match status" value="1"/>
</dbReference>
<evidence type="ECO:0000313" key="7">
    <source>
        <dbReference type="Proteomes" id="UP000239181"/>
    </source>
</evidence>
<dbReference type="InterPro" id="IPR018490">
    <property type="entry name" value="cNMP-bd_dom_sf"/>
</dbReference>
<dbReference type="AlphaFoldDB" id="A0A2S9IEH1"/>
<dbReference type="Proteomes" id="UP000239181">
    <property type="component" value="Unassembled WGS sequence"/>
</dbReference>
<evidence type="ECO:0000256" key="3">
    <source>
        <dbReference type="ARBA" id="ARBA00023163"/>
    </source>
</evidence>
<dbReference type="InterPro" id="IPR050397">
    <property type="entry name" value="Env_Response_Regulators"/>
</dbReference>
<evidence type="ECO:0000259" key="5">
    <source>
        <dbReference type="PROSITE" id="PS51063"/>
    </source>
</evidence>
<dbReference type="PANTHER" id="PTHR24567:SF74">
    <property type="entry name" value="HTH-TYPE TRANSCRIPTIONAL REGULATOR ARCR"/>
    <property type="match status" value="1"/>
</dbReference>
<feature type="domain" description="Cyclic nucleotide-binding" evidence="4">
    <location>
        <begin position="25"/>
        <end position="128"/>
    </location>
</feature>
<dbReference type="GO" id="GO:0005829">
    <property type="term" value="C:cytosol"/>
    <property type="evidence" value="ECO:0007669"/>
    <property type="project" value="TreeGrafter"/>
</dbReference>
<dbReference type="PROSITE" id="PS50042">
    <property type="entry name" value="CNMP_BINDING_3"/>
    <property type="match status" value="1"/>
</dbReference>
<evidence type="ECO:0000313" key="6">
    <source>
        <dbReference type="EMBL" id="PRD16195.1"/>
    </source>
</evidence>
<proteinExistence type="predicted"/>
<dbReference type="PROSITE" id="PS51063">
    <property type="entry name" value="HTH_CRP_2"/>
    <property type="match status" value="1"/>
</dbReference>
<dbReference type="InterPro" id="IPR012318">
    <property type="entry name" value="HTH_CRP"/>
</dbReference>
<dbReference type="OrthoDB" id="6881322at2"/>
<dbReference type="Gene3D" id="1.10.10.10">
    <property type="entry name" value="Winged helix-like DNA-binding domain superfamily/Winged helix DNA-binding domain"/>
    <property type="match status" value="1"/>
</dbReference>
<organism evidence="6 7">
    <name type="scientific">Pantoea coffeiphila</name>
    <dbReference type="NCBI Taxonomy" id="1465635"/>
    <lineage>
        <taxon>Bacteria</taxon>
        <taxon>Pseudomonadati</taxon>
        <taxon>Pseudomonadota</taxon>
        <taxon>Gammaproteobacteria</taxon>
        <taxon>Enterobacterales</taxon>
        <taxon>Erwiniaceae</taxon>
        <taxon>Pantoea</taxon>
    </lineage>
</organism>
<dbReference type="Pfam" id="PF13545">
    <property type="entry name" value="HTH_Crp_2"/>
    <property type="match status" value="1"/>
</dbReference>
<keyword evidence="3" id="KW-0804">Transcription</keyword>